<dbReference type="InterPro" id="IPR038538">
    <property type="entry name" value="MTERF_sf"/>
</dbReference>
<dbReference type="EMBL" id="WJXA01000013">
    <property type="protein sequence ID" value="KAF7119901.1"/>
    <property type="molecule type" value="Genomic_DNA"/>
</dbReference>
<dbReference type="Gene3D" id="1.25.70.10">
    <property type="entry name" value="Transcription termination factor 3, mitochondrial"/>
    <property type="match status" value="1"/>
</dbReference>
<evidence type="ECO:0000313" key="2">
    <source>
        <dbReference type="Proteomes" id="UP000626092"/>
    </source>
</evidence>
<evidence type="ECO:0000313" key="1">
    <source>
        <dbReference type="EMBL" id="KAF7119901.1"/>
    </source>
</evidence>
<dbReference type="AlphaFoldDB" id="A0A834FZH6"/>
<protein>
    <submittedName>
        <fullName evidence="1">Uncharacterized protein</fullName>
    </submittedName>
</protein>
<organism evidence="1 2">
    <name type="scientific">Rhododendron simsii</name>
    <name type="common">Sims's rhododendron</name>
    <dbReference type="NCBI Taxonomy" id="118357"/>
    <lineage>
        <taxon>Eukaryota</taxon>
        <taxon>Viridiplantae</taxon>
        <taxon>Streptophyta</taxon>
        <taxon>Embryophyta</taxon>
        <taxon>Tracheophyta</taxon>
        <taxon>Spermatophyta</taxon>
        <taxon>Magnoliopsida</taxon>
        <taxon>eudicotyledons</taxon>
        <taxon>Gunneridae</taxon>
        <taxon>Pentapetalae</taxon>
        <taxon>asterids</taxon>
        <taxon>Ericales</taxon>
        <taxon>Ericaceae</taxon>
        <taxon>Ericoideae</taxon>
        <taxon>Rhodoreae</taxon>
        <taxon>Rhododendron</taxon>
    </lineage>
</organism>
<reference evidence="1" key="1">
    <citation type="submission" date="2019-11" db="EMBL/GenBank/DDBJ databases">
        <authorList>
            <person name="Liu Y."/>
            <person name="Hou J."/>
            <person name="Li T.-Q."/>
            <person name="Guan C.-H."/>
            <person name="Wu X."/>
            <person name="Wu H.-Z."/>
            <person name="Ling F."/>
            <person name="Zhang R."/>
            <person name="Shi X.-G."/>
            <person name="Ren J.-P."/>
            <person name="Chen E.-F."/>
            <person name="Sun J.-M."/>
        </authorList>
    </citation>
    <scope>NUCLEOTIDE SEQUENCE</scope>
    <source>
        <strain evidence="1">Adult_tree_wgs_1</strain>
        <tissue evidence="1">Leaves</tissue>
    </source>
</reference>
<sequence length="352" mass="39407">MGGLLGSNLRLLGDLHLDGVEPLGARSSRLISWMNQLEGNGAELCAVLELQSVDHSWSFGRGEDSFTSNNANVIFYQLQVAAIMVEIRCYITRASDDDDAVAAVLTASSARSDAEHVSKNSPYFLERLLSKVENEQDVFRPLTRFLRYNPINEFEPFLESPSEVVSLLPQSLMFLNDDQVMLDNFHDLCDYGVPQGSYEELGLSKSTVIRLVSCCPSLLVGNVNKELIGILEKLKAWGFGNDWIGGYLSCKSTYNWNRMLETMGFIGEVGYSQTQMGSLFKMNPGLLLESSGKRIYILVGGLLKLDLKMSEIYSFFLQNPQILSAKRAKNVCRAVSFFCMRQKWTLKALQLL</sequence>
<gene>
    <name evidence="1" type="ORF">RHSIM_Rhsim13G0130600</name>
</gene>
<comment type="caution">
    <text evidence="1">The sequence shown here is derived from an EMBL/GenBank/DDBJ whole genome shotgun (WGS) entry which is preliminary data.</text>
</comment>
<accession>A0A834FZH6</accession>
<proteinExistence type="predicted"/>
<dbReference type="OrthoDB" id="1733445at2759"/>
<name>A0A834FZH6_RHOSS</name>
<keyword evidence="2" id="KW-1185">Reference proteome</keyword>
<dbReference type="Proteomes" id="UP000626092">
    <property type="component" value="Unassembled WGS sequence"/>
</dbReference>